<evidence type="ECO:0000313" key="1">
    <source>
        <dbReference type="EnsemblPlants" id="AVESA.00010b.r2.5AG0815270.1.CDS"/>
    </source>
</evidence>
<sequence length="136" mass="14622">MEAAAKPWARQTARLRCSIASCDPVRQHPDSRSSICQFIASEDRASTDDIAMPSTTTTASDLASVWFGELSAVLRGKKRQATPSMSHAEQQQQQMGGGVHGKKKTVGAATQDVDRKETGGMSDATVYLLLDHFAPS</sequence>
<keyword evidence="2" id="KW-1185">Reference proteome</keyword>
<dbReference type="Proteomes" id="UP001732700">
    <property type="component" value="Chromosome 5A"/>
</dbReference>
<protein>
    <submittedName>
        <fullName evidence="1">Uncharacterized protein</fullName>
    </submittedName>
</protein>
<evidence type="ECO:0000313" key="2">
    <source>
        <dbReference type="Proteomes" id="UP001732700"/>
    </source>
</evidence>
<name>A0ACD5XM82_AVESA</name>
<reference evidence="1" key="1">
    <citation type="submission" date="2021-05" db="EMBL/GenBank/DDBJ databases">
        <authorList>
            <person name="Scholz U."/>
            <person name="Mascher M."/>
            <person name="Fiebig A."/>
        </authorList>
    </citation>
    <scope>NUCLEOTIDE SEQUENCE [LARGE SCALE GENOMIC DNA]</scope>
</reference>
<dbReference type="EnsemblPlants" id="AVESA.00010b.r2.5AG0815270.1">
    <property type="protein sequence ID" value="AVESA.00010b.r2.5AG0815270.1.CDS"/>
    <property type="gene ID" value="AVESA.00010b.r2.5AG0815270"/>
</dbReference>
<organism evidence="1 2">
    <name type="scientific">Avena sativa</name>
    <name type="common">Oat</name>
    <dbReference type="NCBI Taxonomy" id="4498"/>
    <lineage>
        <taxon>Eukaryota</taxon>
        <taxon>Viridiplantae</taxon>
        <taxon>Streptophyta</taxon>
        <taxon>Embryophyta</taxon>
        <taxon>Tracheophyta</taxon>
        <taxon>Spermatophyta</taxon>
        <taxon>Magnoliopsida</taxon>
        <taxon>Liliopsida</taxon>
        <taxon>Poales</taxon>
        <taxon>Poaceae</taxon>
        <taxon>BOP clade</taxon>
        <taxon>Pooideae</taxon>
        <taxon>Poodae</taxon>
        <taxon>Poeae</taxon>
        <taxon>Poeae Chloroplast Group 1 (Aveneae type)</taxon>
        <taxon>Aveninae</taxon>
        <taxon>Avena</taxon>
    </lineage>
</organism>
<proteinExistence type="predicted"/>
<accession>A0ACD5XM82</accession>
<reference evidence="1" key="2">
    <citation type="submission" date="2025-09" db="UniProtKB">
        <authorList>
            <consortium name="EnsemblPlants"/>
        </authorList>
    </citation>
    <scope>IDENTIFICATION</scope>
</reference>